<dbReference type="AlphaFoldDB" id="A0A0F7JZA6"/>
<reference evidence="1 2" key="1">
    <citation type="journal article" date="2015" name="Genome Announc.">
        <title>Complete Genome Sequence of Sedimenticola thiotaurini Strain SIP-G1, a Polyphosphate- and Polyhydroxyalkanoate-Accumulating Sulfur-Oxidizing Gammaproteobacterium Isolated from Salt Marsh Sediments.</title>
        <authorList>
            <person name="Flood B.E."/>
            <person name="Jones D.S."/>
            <person name="Bailey J.V."/>
        </authorList>
    </citation>
    <scope>NUCLEOTIDE SEQUENCE [LARGE SCALE GENOMIC DNA]</scope>
    <source>
        <strain evidence="1 2">SIP-G1</strain>
    </source>
</reference>
<dbReference type="Gene3D" id="1.25.40.10">
    <property type="entry name" value="Tetratricopeptide repeat domain"/>
    <property type="match status" value="1"/>
</dbReference>
<evidence type="ECO:0000313" key="1">
    <source>
        <dbReference type="EMBL" id="AKH20619.1"/>
    </source>
</evidence>
<evidence type="ECO:0000313" key="2">
    <source>
        <dbReference type="Proteomes" id="UP000034410"/>
    </source>
</evidence>
<proteinExistence type="predicted"/>
<dbReference type="KEGG" id="seds:AAY24_09910"/>
<dbReference type="PATRIC" id="fig|1543721.4.peg.2056"/>
<accession>A0A0F7JZA6</accession>
<dbReference type="EMBL" id="CP011412">
    <property type="protein sequence ID" value="AKH20619.1"/>
    <property type="molecule type" value="Genomic_DNA"/>
</dbReference>
<organism evidence="1 2">
    <name type="scientific">Sedimenticola thiotaurini</name>
    <dbReference type="NCBI Taxonomy" id="1543721"/>
    <lineage>
        <taxon>Bacteria</taxon>
        <taxon>Pseudomonadati</taxon>
        <taxon>Pseudomonadota</taxon>
        <taxon>Gammaproteobacteria</taxon>
        <taxon>Chromatiales</taxon>
        <taxon>Sedimenticolaceae</taxon>
        <taxon>Sedimenticola</taxon>
    </lineage>
</organism>
<dbReference type="InterPro" id="IPR011990">
    <property type="entry name" value="TPR-like_helical_dom_sf"/>
</dbReference>
<dbReference type="Proteomes" id="UP000034410">
    <property type="component" value="Chromosome"/>
</dbReference>
<dbReference type="InterPro" id="IPR010323">
    <property type="entry name" value="DUF924"/>
</dbReference>
<gene>
    <name evidence="1" type="ORF">AAY24_09910</name>
</gene>
<keyword evidence="2" id="KW-1185">Reference proteome</keyword>
<dbReference type="Gene3D" id="1.20.58.320">
    <property type="entry name" value="TPR-like"/>
    <property type="match status" value="1"/>
</dbReference>
<protein>
    <submittedName>
        <fullName evidence="1">Membrane protein</fullName>
    </submittedName>
</protein>
<dbReference type="Pfam" id="PF06041">
    <property type="entry name" value="DUF924"/>
    <property type="match status" value="1"/>
</dbReference>
<dbReference type="SUPFAM" id="SSF48452">
    <property type="entry name" value="TPR-like"/>
    <property type="match status" value="1"/>
</dbReference>
<name>A0A0F7JZA6_9GAMM</name>
<dbReference type="OrthoDB" id="7593450at2"/>
<dbReference type="RefSeq" id="WP_046859552.1">
    <property type="nucleotide sequence ID" value="NZ_CP011412.1"/>
</dbReference>
<sequence length="182" mass="20799">MAVEPQEIIDFWFSEPVSRYWFSAPPELDQEIGDRFQVLWGQACTGLLDHWMTSADGCLALVILLDQFPLNMFRGRPDSFRTEAQAREVAGFAIKRQFDQCLESGQRAFLYMPYMHSEDLQDQERSVALYAQDGLQTSLTFARHHREIVRRFGRFPHRNAILGRASSAAELAYLASDGAFTG</sequence>